<organism evidence="1 2">
    <name type="scientific">Kwoniella shivajii</name>
    <dbReference type="NCBI Taxonomy" id="564305"/>
    <lineage>
        <taxon>Eukaryota</taxon>
        <taxon>Fungi</taxon>
        <taxon>Dikarya</taxon>
        <taxon>Basidiomycota</taxon>
        <taxon>Agaricomycotina</taxon>
        <taxon>Tremellomycetes</taxon>
        <taxon>Tremellales</taxon>
        <taxon>Cryptococcaceae</taxon>
        <taxon>Kwoniella</taxon>
    </lineage>
</organism>
<gene>
    <name evidence="1" type="ORF">IL334_005456</name>
</gene>
<dbReference type="EMBL" id="CP141887">
    <property type="protein sequence ID" value="WRT68480.1"/>
    <property type="molecule type" value="Genomic_DNA"/>
</dbReference>
<reference evidence="1 2" key="1">
    <citation type="submission" date="2024-01" db="EMBL/GenBank/DDBJ databases">
        <title>Comparative genomics of Cryptococcus and Kwoniella reveals pathogenesis evolution and contrasting modes of karyotype evolution via chromosome fusion or intercentromeric recombination.</title>
        <authorList>
            <person name="Coelho M.A."/>
            <person name="David-Palma M."/>
            <person name="Shea T."/>
            <person name="Bowers K."/>
            <person name="McGinley-Smith S."/>
            <person name="Mohammad A.W."/>
            <person name="Gnirke A."/>
            <person name="Yurkov A.M."/>
            <person name="Nowrousian M."/>
            <person name="Sun S."/>
            <person name="Cuomo C.A."/>
            <person name="Heitman J."/>
        </authorList>
    </citation>
    <scope>NUCLEOTIDE SEQUENCE [LARGE SCALE GENOMIC DNA]</scope>
    <source>
        <strain evidence="1">CBS 11374</strain>
    </source>
</reference>
<accession>A0ABZ1D528</accession>
<protein>
    <submittedName>
        <fullName evidence="1">Uncharacterized protein</fullName>
    </submittedName>
</protein>
<sequence length="170" mass="19564">MVTPYRPPVYLPTPIMNQPIIFPEPVAPTGWLQGYPSRPAYPTYPVYPSYSPEPMIPIYQMQPAPTTIVRERYLPAPHIRCHSSPRYHNDISTPSTIINKITNSTPILNTSPPPPPMRHIQVNQRNTYRFPRPLSIHTVPMQPIIKPAMKTMTTINRTTRRSTHRLNGRH</sequence>
<dbReference type="GeneID" id="87957587"/>
<proteinExistence type="predicted"/>
<evidence type="ECO:0000313" key="1">
    <source>
        <dbReference type="EMBL" id="WRT68480.1"/>
    </source>
</evidence>
<dbReference type="Proteomes" id="UP001329825">
    <property type="component" value="Chromosome 7"/>
</dbReference>
<name>A0ABZ1D528_9TREE</name>
<keyword evidence="2" id="KW-1185">Reference proteome</keyword>
<dbReference type="RefSeq" id="XP_062793220.1">
    <property type="nucleotide sequence ID" value="XM_062937169.1"/>
</dbReference>
<evidence type="ECO:0000313" key="2">
    <source>
        <dbReference type="Proteomes" id="UP001329825"/>
    </source>
</evidence>